<comment type="caution">
    <text evidence="1">The sequence shown here is derived from an EMBL/GenBank/DDBJ whole genome shotgun (WGS) entry which is preliminary data.</text>
</comment>
<evidence type="ECO:0000313" key="1">
    <source>
        <dbReference type="EMBL" id="MCC2188349.1"/>
    </source>
</evidence>
<reference evidence="1 2" key="1">
    <citation type="submission" date="2021-10" db="EMBL/GenBank/DDBJ databases">
        <title>Anaerobic single-cell dispensing facilitates the cultivation of human gut bacteria.</title>
        <authorList>
            <person name="Afrizal A."/>
        </authorList>
    </citation>
    <scope>NUCLEOTIDE SEQUENCE [LARGE SCALE GENOMIC DNA]</scope>
    <source>
        <strain evidence="1 2">CLA-AA-H277</strain>
    </source>
</reference>
<protein>
    <recommendedName>
        <fullName evidence="3">DUF3226 domain-containing protein</fullName>
    </recommendedName>
</protein>
<dbReference type="Gene3D" id="3.40.50.10620">
    <property type="entry name" value="PH0156-like domains"/>
    <property type="match status" value="1"/>
</dbReference>
<accession>A0AAE3DQ10</accession>
<organism evidence="1 2">
    <name type="scientific">Fusicatenibacter faecihominis</name>
    <dbReference type="NCBI Taxonomy" id="2881276"/>
    <lineage>
        <taxon>Bacteria</taxon>
        <taxon>Bacillati</taxon>
        <taxon>Bacillota</taxon>
        <taxon>Clostridia</taxon>
        <taxon>Lachnospirales</taxon>
        <taxon>Lachnospiraceae</taxon>
        <taxon>Fusicatenibacter</taxon>
    </lineage>
</organism>
<dbReference type="Proteomes" id="UP001197875">
    <property type="component" value="Unassembled WGS sequence"/>
</dbReference>
<proteinExistence type="predicted"/>
<dbReference type="RefSeq" id="WP_227613966.1">
    <property type="nucleotide sequence ID" value="NZ_JAJEPR010000001.1"/>
</dbReference>
<dbReference type="SUPFAM" id="SSF160945">
    <property type="entry name" value="PH0156-like"/>
    <property type="match status" value="1"/>
</dbReference>
<sequence length="244" mass="27454">MTEIILVEGVSDVQLISYFLQNVYGWKHENDNKLGVTPIDDHEHIESLSKGENQLILCGVGGNGKFAGFVKEYRINDMIILQDIDSLMVVTDRDEDSDARIGRAINHSFKNLSMKAGQWVNNKISDSFGQPKSVHTYLLIIPVNEKGALERVIINALKDIPEEAALIWSVIPFIDSLKDRIAPELNKINKANKATVGTFFSIRNPQNAMRSFGAFISKIDWSKSESLKELFLPFMYLGEEKPTP</sequence>
<keyword evidence="2" id="KW-1185">Reference proteome</keyword>
<dbReference type="EMBL" id="JAJEPR010000001">
    <property type="protein sequence ID" value="MCC2188349.1"/>
    <property type="molecule type" value="Genomic_DNA"/>
</dbReference>
<dbReference type="Pfam" id="PF11536">
    <property type="entry name" value="DUF3226"/>
    <property type="match status" value="1"/>
</dbReference>
<evidence type="ECO:0000313" key="2">
    <source>
        <dbReference type="Proteomes" id="UP001197875"/>
    </source>
</evidence>
<evidence type="ECO:0008006" key="3">
    <source>
        <dbReference type="Google" id="ProtNLM"/>
    </source>
</evidence>
<dbReference type="InterPro" id="IPR024508">
    <property type="entry name" value="DUF3226"/>
</dbReference>
<dbReference type="AlphaFoldDB" id="A0AAE3DQ10"/>
<name>A0AAE3DQ10_9FIRM</name>
<gene>
    <name evidence="1" type="ORF">LKD71_00695</name>
</gene>